<dbReference type="RefSeq" id="WP_353542955.1">
    <property type="nucleotide sequence ID" value="NZ_BAABRN010000034.1"/>
</dbReference>
<proteinExistence type="predicted"/>
<dbReference type="Proteomes" id="UP001458946">
    <property type="component" value="Unassembled WGS sequence"/>
</dbReference>
<name>A0ABP9VCM3_9DEIO</name>
<organism evidence="1 2">
    <name type="scientific">Deinococcus xinjiangensis</name>
    <dbReference type="NCBI Taxonomy" id="457454"/>
    <lineage>
        <taxon>Bacteria</taxon>
        <taxon>Thermotogati</taxon>
        <taxon>Deinococcota</taxon>
        <taxon>Deinococci</taxon>
        <taxon>Deinococcales</taxon>
        <taxon>Deinococcaceae</taxon>
        <taxon>Deinococcus</taxon>
    </lineage>
</organism>
<keyword evidence="2" id="KW-1185">Reference proteome</keyword>
<accession>A0ABP9VCM3</accession>
<reference evidence="1 2" key="1">
    <citation type="submission" date="2024-02" db="EMBL/GenBank/DDBJ databases">
        <title>Deinococcus xinjiangensis NBRC 107630.</title>
        <authorList>
            <person name="Ichikawa N."/>
            <person name="Katano-Makiyama Y."/>
            <person name="Hidaka K."/>
        </authorList>
    </citation>
    <scope>NUCLEOTIDE SEQUENCE [LARGE SCALE GENOMIC DNA]</scope>
    <source>
        <strain evidence="1 2">NBRC 107630</strain>
    </source>
</reference>
<sequence>MNEAALHMNDRYHLLMSGVLNNAERDLRLARAGGDLSATAKAQARYDTIQAALEIYAAAHKHAYGERPWPRAAQAKP</sequence>
<protein>
    <submittedName>
        <fullName evidence="1">Uncharacterized protein</fullName>
    </submittedName>
</protein>
<evidence type="ECO:0000313" key="2">
    <source>
        <dbReference type="Proteomes" id="UP001458946"/>
    </source>
</evidence>
<dbReference type="EMBL" id="BAABRN010000034">
    <property type="protein sequence ID" value="GAA5502982.1"/>
    <property type="molecule type" value="Genomic_DNA"/>
</dbReference>
<evidence type="ECO:0000313" key="1">
    <source>
        <dbReference type="EMBL" id="GAA5502982.1"/>
    </source>
</evidence>
<comment type="caution">
    <text evidence="1">The sequence shown here is derived from an EMBL/GenBank/DDBJ whole genome shotgun (WGS) entry which is preliminary data.</text>
</comment>
<gene>
    <name evidence="1" type="ORF">Dxin01_02730</name>
</gene>